<dbReference type="Gene3D" id="3.60.21.10">
    <property type="match status" value="1"/>
</dbReference>
<dbReference type="GO" id="GO:0016787">
    <property type="term" value="F:hydrolase activity"/>
    <property type="evidence" value="ECO:0007669"/>
    <property type="project" value="InterPro"/>
</dbReference>
<dbReference type="OrthoDB" id="1645838at2"/>
<evidence type="ECO:0000259" key="1">
    <source>
        <dbReference type="Pfam" id="PF00149"/>
    </source>
</evidence>
<dbReference type="AlphaFoldDB" id="A0A5C1Q7S1"/>
<dbReference type="EMBL" id="CP035807">
    <property type="protein sequence ID" value="QEN03358.1"/>
    <property type="molecule type" value="Genomic_DNA"/>
</dbReference>
<dbReference type="PANTHER" id="PTHR37844:SF2">
    <property type="entry name" value="SER_THR PROTEIN PHOSPHATASE SUPERFAMILY (AFU_ORTHOLOGUE AFUA_1G14840)"/>
    <property type="match status" value="1"/>
</dbReference>
<dbReference type="KEGG" id="sper:EW093_01100"/>
<dbReference type="InterPro" id="IPR029052">
    <property type="entry name" value="Metallo-depent_PP-like"/>
</dbReference>
<evidence type="ECO:0000313" key="3">
    <source>
        <dbReference type="Proteomes" id="UP000323824"/>
    </source>
</evidence>
<dbReference type="SUPFAM" id="SSF56300">
    <property type="entry name" value="Metallo-dependent phosphatases"/>
    <property type="match status" value="1"/>
</dbReference>
<dbReference type="Pfam" id="PF00149">
    <property type="entry name" value="Metallophos"/>
    <property type="match status" value="1"/>
</dbReference>
<name>A0A5C1Q7S1_9SPIO</name>
<organism evidence="2 3">
    <name type="scientific">Thiospirochaeta perfilievii</name>
    <dbReference type="NCBI Taxonomy" id="252967"/>
    <lineage>
        <taxon>Bacteria</taxon>
        <taxon>Pseudomonadati</taxon>
        <taxon>Spirochaetota</taxon>
        <taxon>Spirochaetia</taxon>
        <taxon>Spirochaetales</taxon>
        <taxon>Spirochaetaceae</taxon>
        <taxon>Thiospirochaeta</taxon>
    </lineage>
</organism>
<dbReference type="PANTHER" id="PTHR37844">
    <property type="entry name" value="SER/THR PROTEIN PHOSPHATASE SUPERFAMILY (AFU_ORTHOLOGUE AFUA_1G14840)"/>
    <property type="match status" value="1"/>
</dbReference>
<dbReference type="Proteomes" id="UP000323824">
    <property type="component" value="Chromosome"/>
</dbReference>
<keyword evidence="3" id="KW-1185">Reference proteome</keyword>
<accession>A0A5C1Q7S1</accession>
<reference evidence="2 3" key="2">
    <citation type="submission" date="2019-09" db="EMBL/GenBank/DDBJ databases">
        <title>Complete Genome Sequence and Methylome Analysis of free living Spirochaetas.</title>
        <authorList>
            <person name="Leshcheva N."/>
            <person name="Mikheeva N."/>
        </authorList>
    </citation>
    <scope>NUCLEOTIDE SEQUENCE [LARGE SCALE GENOMIC DNA]</scope>
    <source>
        <strain evidence="2 3">P</strain>
    </source>
</reference>
<dbReference type="RefSeq" id="WP_149566617.1">
    <property type="nucleotide sequence ID" value="NZ_CP035807.1"/>
</dbReference>
<protein>
    <submittedName>
        <fullName evidence="2">Phosphoesterase</fullName>
    </submittedName>
</protein>
<proteinExistence type="predicted"/>
<reference evidence="2 3" key="1">
    <citation type="submission" date="2019-02" db="EMBL/GenBank/DDBJ databases">
        <authorList>
            <person name="Fomenkov A."/>
            <person name="Dubinina G."/>
            <person name="Grabovich M."/>
            <person name="Vincze T."/>
            <person name="Roberts R.J."/>
        </authorList>
    </citation>
    <scope>NUCLEOTIDE SEQUENCE [LARGE SCALE GENOMIC DNA]</scope>
    <source>
        <strain evidence="2 3">P</strain>
    </source>
</reference>
<gene>
    <name evidence="2" type="ORF">EW093_01100</name>
</gene>
<feature type="domain" description="Calcineurin-like phosphoesterase" evidence="1">
    <location>
        <begin position="1"/>
        <end position="214"/>
    </location>
</feature>
<evidence type="ECO:0000313" key="2">
    <source>
        <dbReference type="EMBL" id="QEN03358.1"/>
    </source>
</evidence>
<sequence length="248" mass="28472">MKIQILSDLHLEFDYRDYNFTKCDLLILAGDIHTGTKGLEWIQQQVSDIPVIYVMGNHEYYGYCYPSLLNKCRGIAKGSNIHLLENDSITIQNITFHGATLWTDFNLFGNPEIAQFECDRNMNDSRLIRLDENYAKFKAAITKEIHIQSIKWLAKSLNNSKTDKNIIVTHHAPTFKSIAPRYKESPITPGFTSNLENIIHNYNPDLWVHGHVHDVVDCVVGKTRVLCNPNGYPHEIDNGFKEQLIIDI</sequence>
<dbReference type="InterPro" id="IPR004843">
    <property type="entry name" value="Calcineurin-like_PHP"/>
</dbReference>